<dbReference type="PROSITE" id="PS51556">
    <property type="entry name" value="SAM_MT_MG_PIX"/>
    <property type="match status" value="1"/>
</dbReference>
<dbReference type="EC" id="2.1.1.11" evidence="1"/>
<dbReference type="STRING" id="1527444.ucyna2_01061"/>
<dbReference type="AlphaFoldDB" id="A0A086CG40"/>
<dbReference type="NCBIfam" id="TIGR02021">
    <property type="entry name" value="BchM-ChlM"/>
    <property type="match status" value="1"/>
</dbReference>
<dbReference type="Pfam" id="PF07109">
    <property type="entry name" value="Mg-por_mtran_C"/>
    <property type="match status" value="1"/>
</dbReference>
<evidence type="ECO:0000256" key="1">
    <source>
        <dbReference type="NCBIfam" id="TIGR02021"/>
    </source>
</evidence>
<dbReference type="EMBL" id="JPSP01000013">
    <property type="protein sequence ID" value="KFF41154.1"/>
    <property type="molecule type" value="Genomic_DNA"/>
</dbReference>
<dbReference type="PATRIC" id="fig|1527444.3.peg.1012"/>
<accession>A0A086CG40</accession>
<feature type="domain" description="Magnesium-protoporphyrin IX methyltransferase C-terminal" evidence="2">
    <location>
        <begin position="132"/>
        <end position="227"/>
    </location>
</feature>
<dbReference type="GO" id="GO:0046406">
    <property type="term" value="F:magnesium protoporphyrin IX methyltransferase activity"/>
    <property type="evidence" value="ECO:0007669"/>
    <property type="project" value="UniProtKB-UniRule"/>
</dbReference>
<dbReference type="InterPro" id="IPR029063">
    <property type="entry name" value="SAM-dependent_MTases_sf"/>
</dbReference>
<dbReference type="eggNOG" id="COG2227">
    <property type="taxonomic scope" value="Bacteria"/>
</dbReference>
<keyword evidence="3" id="KW-0489">Methyltransferase</keyword>
<dbReference type="Proteomes" id="UP000028922">
    <property type="component" value="Unassembled WGS sequence"/>
</dbReference>
<evidence type="ECO:0000259" key="2">
    <source>
        <dbReference type="Pfam" id="PF07109"/>
    </source>
</evidence>
<name>A0A086CG40_9CHRO</name>
<protein>
    <recommendedName>
        <fullName evidence="1">Magnesium protoporphyrin IX methyltransferase</fullName>
        <ecNumber evidence="1">2.1.1.11</ecNumber>
    </recommendedName>
</protein>
<evidence type="ECO:0000313" key="3">
    <source>
        <dbReference type="EMBL" id="KFF41154.1"/>
    </source>
</evidence>
<dbReference type="SUPFAM" id="SSF53335">
    <property type="entry name" value="S-adenosyl-L-methionine-dependent methyltransferases"/>
    <property type="match status" value="1"/>
</dbReference>
<dbReference type="GO" id="GO:0015995">
    <property type="term" value="P:chlorophyll biosynthetic process"/>
    <property type="evidence" value="ECO:0007669"/>
    <property type="project" value="UniProtKB-UniRule"/>
</dbReference>
<dbReference type="GO" id="GO:0032259">
    <property type="term" value="P:methylation"/>
    <property type="evidence" value="ECO:0007669"/>
    <property type="project" value="UniProtKB-KW"/>
</dbReference>
<dbReference type="Gene3D" id="3.40.50.150">
    <property type="entry name" value="Vaccinia Virus protein VP39"/>
    <property type="match status" value="1"/>
</dbReference>
<dbReference type="InterPro" id="IPR010251">
    <property type="entry name" value="Mg_prot_MeTrfase"/>
</dbReference>
<dbReference type="CDD" id="cd02440">
    <property type="entry name" value="AdoMet_MTases"/>
    <property type="match status" value="1"/>
</dbReference>
<gene>
    <name evidence="3" type="ORF">ucyna2_01061</name>
</gene>
<keyword evidence="3" id="KW-0808">Transferase</keyword>
<reference evidence="3 4" key="1">
    <citation type="submission" date="2014-08" db="EMBL/GenBank/DDBJ databases">
        <title>Comparative genomics reveals surprising divergence of two closely related strains of uncultivated UCYN-A cyanobacteria.</title>
        <authorList>
            <person name="Bombar D."/>
            <person name="Heller P."/>
            <person name="Sanchez-Baracaldo P."/>
            <person name="Carter B.J."/>
            <person name="Zert J.P."/>
        </authorList>
    </citation>
    <scope>NUCLEOTIDE SEQUENCE [LARGE SCALE GENOMIC DNA]</scope>
</reference>
<organism evidence="3 4">
    <name type="scientific">Candidatus Atelocyanobacterium thalassa isolate SIO64986</name>
    <dbReference type="NCBI Taxonomy" id="1527444"/>
    <lineage>
        <taxon>Bacteria</taxon>
        <taxon>Bacillati</taxon>
        <taxon>Cyanobacteriota</taxon>
        <taxon>Cyanophyceae</taxon>
        <taxon>Oscillatoriophycideae</taxon>
        <taxon>Chroococcales</taxon>
        <taxon>Aphanothecaceae</taxon>
        <taxon>Candidatus Atelocyanobacterium</taxon>
        <taxon>Candidatus Atelocyanobacterium thalassae</taxon>
    </lineage>
</organism>
<evidence type="ECO:0000313" key="4">
    <source>
        <dbReference type="Proteomes" id="UP000028922"/>
    </source>
</evidence>
<proteinExistence type="predicted"/>
<dbReference type="InterPro" id="IPR010940">
    <property type="entry name" value="Mg_prot_MeTrfase_C"/>
</dbReference>
<sequence>MKINTDDKTVVKDYFNAIGFDRWQNIYGNGKVNKVQEDIRFGHQQTINTVLEWLKLDGNLSGLIICDAGCGVGSLSIPLAKEGAIVSASDISEKMVTEAKRKAENILGKTNNINFYVQDLEKLKGSFHTIICLDVLIHYPTDNAAKMINHLALLTNCRIILSFAPKTFYLTVLKKIGEFFPGPSKTTRAYQHSQDNIVQTLKQNGFKIQRKGMTSTKFYYSQIIEAIKE</sequence>
<comment type="caution">
    <text evidence="3">The sequence shown here is derived from an EMBL/GenBank/DDBJ whole genome shotgun (WGS) entry which is preliminary data.</text>
</comment>